<protein>
    <submittedName>
        <fullName evidence="2">Nuclear transport factor 2 family protein</fullName>
    </submittedName>
</protein>
<proteinExistence type="predicted"/>
<dbReference type="Proteomes" id="UP001595952">
    <property type="component" value="Unassembled WGS sequence"/>
</dbReference>
<dbReference type="RefSeq" id="WP_380061819.1">
    <property type="nucleotide sequence ID" value="NZ_JBHSEI010000007.1"/>
</dbReference>
<dbReference type="Gene3D" id="3.10.450.50">
    <property type="match status" value="1"/>
</dbReference>
<comment type="caution">
    <text evidence="2">The sequence shown here is derived from an EMBL/GenBank/DDBJ whole genome shotgun (WGS) entry which is preliminary data.</text>
</comment>
<reference evidence="3" key="1">
    <citation type="journal article" date="2019" name="Int. J. Syst. Evol. Microbiol.">
        <title>The Global Catalogue of Microorganisms (GCM) 10K type strain sequencing project: providing services to taxonomists for standard genome sequencing and annotation.</title>
        <authorList>
            <consortium name="The Broad Institute Genomics Platform"/>
            <consortium name="The Broad Institute Genome Sequencing Center for Infectious Disease"/>
            <person name="Wu L."/>
            <person name="Ma J."/>
        </authorList>
    </citation>
    <scope>NUCLEOTIDE SEQUENCE [LARGE SCALE GENOMIC DNA]</scope>
    <source>
        <strain evidence="3">CCUG 55995</strain>
    </source>
</reference>
<keyword evidence="3" id="KW-1185">Reference proteome</keyword>
<organism evidence="2 3">
    <name type="scientific">Deinococcus hohokamensis</name>
    <dbReference type="NCBI Taxonomy" id="309883"/>
    <lineage>
        <taxon>Bacteria</taxon>
        <taxon>Thermotogati</taxon>
        <taxon>Deinococcota</taxon>
        <taxon>Deinococci</taxon>
        <taxon>Deinococcales</taxon>
        <taxon>Deinococcaceae</taxon>
        <taxon>Deinococcus</taxon>
    </lineage>
</organism>
<dbReference type="InterPro" id="IPR027843">
    <property type="entry name" value="DUF4440"/>
</dbReference>
<dbReference type="SUPFAM" id="SSF54427">
    <property type="entry name" value="NTF2-like"/>
    <property type="match status" value="1"/>
</dbReference>
<dbReference type="Pfam" id="PF14534">
    <property type="entry name" value="DUF4440"/>
    <property type="match status" value="1"/>
</dbReference>
<dbReference type="EMBL" id="JBHSEI010000007">
    <property type="protein sequence ID" value="MFC4638816.1"/>
    <property type="molecule type" value="Genomic_DNA"/>
</dbReference>
<evidence type="ECO:0000313" key="2">
    <source>
        <dbReference type="EMBL" id="MFC4638816.1"/>
    </source>
</evidence>
<feature type="domain" description="DUF4440" evidence="1">
    <location>
        <begin position="12"/>
        <end position="108"/>
    </location>
</feature>
<name>A0ABV9I922_9DEIO</name>
<evidence type="ECO:0000259" key="1">
    <source>
        <dbReference type="Pfam" id="PF14534"/>
    </source>
</evidence>
<gene>
    <name evidence="2" type="ORF">ACFO0D_10725</name>
</gene>
<dbReference type="InterPro" id="IPR032710">
    <property type="entry name" value="NTF2-like_dom_sf"/>
</dbReference>
<sequence>MPDPASADLDAVLALDERWNAAYHHRDPARMAEVLADDWMAFFPDGTVVFKADLLEGMTHNPPAALVFERHASRVFGDAAITRGTLYADGERVQSFLRVYARRAGQWQAVSVQVVP</sequence>
<accession>A0ABV9I922</accession>
<evidence type="ECO:0000313" key="3">
    <source>
        <dbReference type="Proteomes" id="UP001595952"/>
    </source>
</evidence>